<feature type="domain" description="Major facilitator superfamily (MFS) profile" evidence="7">
    <location>
        <begin position="53"/>
        <end position="484"/>
    </location>
</feature>
<evidence type="ECO:0000256" key="5">
    <source>
        <dbReference type="SAM" id="MobiDB-lite"/>
    </source>
</evidence>
<dbReference type="Gene3D" id="1.20.1250.20">
    <property type="entry name" value="MFS general substrate transporter like domains"/>
    <property type="match status" value="1"/>
</dbReference>
<dbReference type="InterPro" id="IPR011701">
    <property type="entry name" value="MFS"/>
</dbReference>
<dbReference type="GO" id="GO:0022857">
    <property type="term" value="F:transmembrane transporter activity"/>
    <property type="evidence" value="ECO:0007669"/>
    <property type="project" value="InterPro"/>
</dbReference>
<feature type="transmembrane region" description="Helical" evidence="6">
    <location>
        <begin position="207"/>
        <end position="227"/>
    </location>
</feature>
<evidence type="ECO:0000259" key="7">
    <source>
        <dbReference type="PROSITE" id="PS50850"/>
    </source>
</evidence>
<accession>A0A139IQM8</accession>
<feature type="region of interest" description="Disordered" evidence="5">
    <location>
        <begin position="1"/>
        <end position="27"/>
    </location>
</feature>
<dbReference type="AlphaFoldDB" id="A0A139IQM8"/>
<comment type="caution">
    <text evidence="8">The sequence shown here is derived from an EMBL/GenBank/DDBJ whole genome shotgun (WGS) entry which is preliminary data.</text>
</comment>
<sequence>MSPPRPDETQPLLQQNPPDPHLRCPEHEPHKVEFGEKDAEDPQQWTIWWKYAVVAQVSAIAFFLPMASSIYAPASDIIASDFRTSGSMLLWHQTGYVCMLGIGPLFHAPMSETFGRRIVYLINLAIFTLLQIPVALSPNVETFILLRTLSGFFGSVGVGNGGGSISDMLGLHERAKALGFYMIFPLLAPTIGPFISGLMVDRVDWRWLSWLNMLLAAFTTILCYFFLYETRAVTILQQRQKTLGKKYPQSSFFVEGASHDSFVSKIGKNSTRAVKILFTQPIVLIMSIYQALVFSTMYSLYAKYSTIWQEPPYEFTKTQVGLAYLAPAVGFIVTGFFVVLVVDRLYNYISRLNDDEEGRPEYRLPLATLGSASLPVSLFWFGWAIEKDMSWPTPLIAMVLFGVAQVSIFNPVQTYYIDAYTSNAASAVAAGAFLRSIVGGIVPLFVGPMFDKLGYGLGMSVFGILAVILMPAPVLFYYIGQRLREKFPFKG</sequence>
<feature type="transmembrane region" description="Helical" evidence="6">
    <location>
        <begin position="282"/>
        <end position="301"/>
    </location>
</feature>
<dbReference type="SUPFAM" id="SSF103473">
    <property type="entry name" value="MFS general substrate transporter"/>
    <property type="match status" value="1"/>
</dbReference>
<feature type="transmembrane region" description="Helical" evidence="6">
    <location>
        <begin position="142"/>
        <end position="165"/>
    </location>
</feature>
<dbReference type="InterPro" id="IPR020846">
    <property type="entry name" value="MFS_dom"/>
</dbReference>
<keyword evidence="2 6" id="KW-0812">Transmembrane</keyword>
<feature type="transmembrane region" description="Helical" evidence="6">
    <location>
        <begin position="321"/>
        <end position="343"/>
    </location>
</feature>
<evidence type="ECO:0000256" key="3">
    <source>
        <dbReference type="ARBA" id="ARBA00022989"/>
    </source>
</evidence>
<dbReference type="PANTHER" id="PTHR23502:SF171">
    <property type="entry name" value="MAJOR FACILITATOR SUPERFAMILY (MFS) PROFILE DOMAIN-CONTAINING PROTEIN"/>
    <property type="match status" value="1"/>
</dbReference>
<dbReference type="EMBL" id="LFZO01000028">
    <property type="protein sequence ID" value="KXT16902.1"/>
    <property type="molecule type" value="Genomic_DNA"/>
</dbReference>
<proteinExistence type="predicted"/>
<evidence type="ECO:0000256" key="2">
    <source>
        <dbReference type="ARBA" id="ARBA00022692"/>
    </source>
</evidence>
<name>A0A139IQM8_9PEZI</name>
<dbReference type="InterPro" id="IPR036259">
    <property type="entry name" value="MFS_trans_sf"/>
</dbReference>
<organism evidence="8 9">
    <name type="scientific">Pseudocercospora musae</name>
    <dbReference type="NCBI Taxonomy" id="113226"/>
    <lineage>
        <taxon>Eukaryota</taxon>
        <taxon>Fungi</taxon>
        <taxon>Dikarya</taxon>
        <taxon>Ascomycota</taxon>
        <taxon>Pezizomycotina</taxon>
        <taxon>Dothideomycetes</taxon>
        <taxon>Dothideomycetidae</taxon>
        <taxon>Mycosphaerellales</taxon>
        <taxon>Mycosphaerellaceae</taxon>
        <taxon>Pseudocercospora</taxon>
    </lineage>
</organism>
<feature type="transmembrane region" description="Helical" evidence="6">
    <location>
        <begin position="424"/>
        <end position="445"/>
    </location>
</feature>
<feature type="transmembrane region" description="Helical" evidence="6">
    <location>
        <begin position="88"/>
        <end position="106"/>
    </location>
</feature>
<dbReference type="PANTHER" id="PTHR23502">
    <property type="entry name" value="MAJOR FACILITATOR SUPERFAMILY"/>
    <property type="match status" value="1"/>
</dbReference>
<dbReference type="Proteomes" id="UP000073492">
    <property type="component" value="Unassembled WGS sequence"/>
</dbReference>
<evidence type="ECO:0000256" key="1">
    <source>
        <dbReference type="ARBA" id="ARBA00004141"/>
    </source>
</evidence>
<feature type="transmembrane region" description="Helical" evidence="6">
    <location>
        <begin position="391"/>
        <end position="412"/>
    </location>
</feature>
<dbReference type="PROSITE" id="PS50850">
    <property type="entry name" value="MFS"/>
    <property type="match status" value="1"/>
</dbReference>
<evidence type="ECO:0000313" key="8">
    <source>
        <dbReference type="EMBL" id="KXT16902.1"/>
    </source>
</evidence>
<feature type="transmembrane region" description="Helical" evidence="6">
    <location>
        <begin position="457"/>
        <end position="480"/>
    </location>
</feature>
<dbReference type="CDD" id="cd17323">
    <property type="entry name" value="MFS_Tpo1_MDR_like"/>
    <property type="match status" value="1"/>
</dbReference>
<gene>
    <name evidence="8" type="ORF">AC579_4723</name>
</gene>
<evidence type="ECO:0000313" key="9">
    <source>
        <dbReference type="Proteomes" id="UP000073492"/>
    </source>
</evidence>
<feature type="transmembrane region" description="Helical" evidence="6">
    <location>
        <begin position="118"/>
        <end position="136"/>
    </location>
</feature>
<feature type="transmembrane region" description="Helical" evidence="6">
    <location>
        <begin position="364"/>
        <end position="385"/>
    </location>
</feature>
<reference evidence="8 9" key="1">
    <citation type="submission" date="2015-07" db="EMBL/GenBank/DDBJ databases">
        <title>Comparative genomics of the Sigatoka disease complex on banana suggests a link between parallel evolutionary changes in Pseudocercospora fijiensis and Pseudocercospora eumusae and increased virulence on the banana host.</title>
        <authorList>
            <person name="Chang T.-C."/>
            <person name="Salvucci A."/>
            <person name="Crous P.W."/>
            <person name="Stergiopoulos I."/>
        </authorList>
    </citation>
    <scope>NUCLEOTIDE SEQUENCE [LARGE SCALE GENOMIC DNA]</scope>
    <source>
        <strain evidence="8 9">CBS 116634</strain>
    </source>
</reference>
<dbReference type="OrthoDB" id="6770063at2759"/>
<dbReference type="Pfam" id="PF07690">
    <property type="entry name" value="MFS_1"/>
    <property type="match status" value="1"/>
</dbReference>
<comment type="subcellular location">
    <subcellularLocation>
        <location evidence="1">Membrane</location>
        <topology evidence="1">Multi-pass membrane protein</topology>
    </subcellularLocation>
</comment>
<keyword evidence="3 6" id="KW-1133">Transmembrane helix</keyword>
<dbReference type="GO" id="GO:0005886">
    <property type="term" value="C:plasma membrane"/>
    <property type="evidence" value="ECO:0007669"/>
    <property type="project" value="TreeGrafter"/>
</dbReference>
<feature type="transmembrane region" description="Helical" evidence="6">
    <location>
        <begin position="47"/>
        <end position="68"/>
    </location>
</feature>
<keyword evidence="4 6" id="KW-0472">Membrane</keyword>
<feature type="transmembrane region" description="Helical" evidence="6">
    <location>
        <begin position="177"/>
        <end position="195"/>
    </location>
</feature>
<evidence type="ECO:0000256" key="6">
    <source>
        <dbReference type="SAM" id="Phobius"/>
    </source>
</evidence>
<evidence type="ECO:0000256" key="4">
    <source>
        <dbReference type="ARBA" id="ARBA00023136"/>
    </source>
</evidence>
<keyword evidence="9" id="KW-1185">Reference proteome</keyword>
<protein>
    <recommendedName>
        <fullName evidence="7">Major facilitator superfamily (MFS) profile domain-containing protein</fullName>
    </recommendedName>
</protein>